<accession>A0ABR8JYI9</accession>
<feature type="transmembrane region" description="Helical" evidence="7">
    <location>
        <begin position="136"/>
        <end position="154"/>
    </location>
</feature>
<dbReference type="Pfam" id="PF07690">
    <property type="entry name" value="MFS_1"/>
    <property type="match status" value="1"/>
</dbReference>
<feature type="transmembrane region" description="Helical" evidence="7">
    <location>
        <begin position="342"/>
        <end position="360"/>
    </location>
</feature>
<evidence type="ECO:0000256" key="6">
    <source>
        <dbReference type="ARBA" id="ARBA00023136"/>
    </source>
</evidence>
<dbReference type="InterPro" id="IPR011701">
    <property type="entry name" value="MFS"/>
</dbReference>
<evidence type="ECO:0000256" key="5">
    <source>
        <dbReference type="ARBA" id="ARBA00022989"/>
    </source>
</evidence>
<dbReference type="PANTHER" id="PTHR23501:SF197">
    <property type="entry name" value="COMD"/>
    <property type="match status" value="1"/>
</dbReference>
<protein>
    <submittedName>
        <fullName evidence="9">MFS transporter</fullName>
    </submittedName>
</protein>
<feature type="domain" description="Major facilitator superfamily (MFS) profile" evidence="8">
    <location>
        <begin position="3"/>
        <end position="500"/>
    </location>
</feature>
<comment type="caution">
    <text evidence="9">The sequence shown here is derived from an EMBL/GenBank/DDBJ whole genome shotgun (WGS) entry which is preliminary data.</text>
</comment>
<keyword evidence="2" id="KW-0813">Transport</keyword>
<feature type="transmembrane region" description="Helical" evidence="7">
    <location>
        <begin position="206"/>
        <end position="227"/>
    </location>
</feature>
<evidence type="ECO:0000256" key="4">
    <source>
        <dbReference type="ARBA" id="ARBA00022692"/>
    </source>
</evidence>
<comment type="subcellular location">
    <subcellularLocation>
        <location evidence="1">Cell membrane</location>
        <topology evidence="1">Multi-pass membrane protein</topology>
    </subcellularLocation>
</comment>
<organism evidence="9 10">
    <name type="scientific">Hymenobacter armeniacus</name>
    <dbReference type="NCBI Taxonomy" id="2771358"/>
    <lineage>
        <taxon>Bacteria</taxon>
        <taxon>Pseudomonadati</taxon>
        <taxon>Bacteroidota</taxon>
        <taxon>Cytophagia</taxon>
        <taxon>Cytophagales</taxon>
        <taxon>Hymenobacteraceae</taxon>
        <taxon>Hymenobacter</taxon>
    </lineage>
</organism>
<dbReference type="InterPro" id="IPR004638">
    <property type="entry name" value="EmrB-like"/>
</dbReference>
<feature type="transmembrane region" description="Helical" evidence="7">
    <location>
        <begin position="174"/>
        <end position="194"/>
    </location>
</feature>
<keyword evidence="5 7" id="KW-1133">Transmembrane helix</keyword>
<dbReference type="InterPro" id="IPR020846">
    <property type="entry name" value="MFS_dom"/>
</dbReference>
<evidence type="ECO:0000256" key="3">
    <source>
        <dbReference type="ARBA" id="ARBA00022475"/>
    </source>
</evidence>
<dbReference type="NCBIfam" id="TIGR00711">
    <property type="entry name" value="efflux_EmrB"/>
    <property type="match status" value="1"/>
</dbReference>
<dbReference type="CDD" id="cd17502">
    <property type="entry name" value="MFS_Azr1_MDR_like"/>
    <property type="match status" value="1"/>
</dbReference>
<dbReference type="EMBL" id="JACXAC010000004">
    <property type="protein sequence ID" value="MBD2723029.1"/>
    <property type="molecule type" value="Genomic_DNA"/>
</dbReference>
<keyword evidence="6 7" id="KW-0472">Membrane</keyword>
<sequence>MLTFAGILLAMFLGALDQTIVSTALPRIVADLQGLDRFTWVATAYLVASTALVPIYGKLADMYSRRTIEVVAVSIFLVGSMLCGLAGEFGPLPLLGDGMTQLVVFRAIQGFGGAGLFAMAFIIIADLFAPAERGRYQGFTGAVFGTSSVLGPLLGGFLTDRGTGLIPGVAGWRLVFYVNLPLGALALWFILTQMPPLRPTTEPKKFDFLSAVLLMVGLGPLVVALQLNKATYGWTSPLTLGLLAVAVAALGLFVGRSLRHENPILNFGLFKNPVFRTANAALFLMGGAFLGVIIFEPLFMVSVLGETATRAGISLIPMSLGVVTGSMLAGQMVSRFGHYKRWMLAGLSLLLVGLSLMATMPIDVPYYRVLLYLAICGLGLGPTMPLYTLAVQNATEPALMGQATSASQFFRQIGGAIAASVLGTVLTLTLAQNLPATAASPATQQTVVAEGPALPAATATGPPTEAMRQAFSKAISRVYFFNIFLVVGGLIMTLFVPELPLRKANENVPVAVE</sequence>
<keyword evidence="10" id="KW-1185">Reference proteome</keyword>
<dbReference type="Gene3D" id="1.20.1250.20">
    <property type="entry name" value="MFS general substrate transporter like domains"/>
    <property type="match status" value="1"/>
</dbReference>
<feature type="transmembrane region" description="Helical" evidence="7">
    <location>
        <begin position="279"/>
        <end position="299"/>
    </location>
</feature>
<evidence type="ECO:0000256" key="1">
    <source>
        <dbReference type="ARBA" id="ARBA00004651"/>
    </source>
</evidence>
<feature type="transmembrane region" description="Helical" evidence="7">
    <location>
        <begin position="311"/>
        <end position="330"/>
    </location>
</feature>
<evidence type="ECO:0000313" key="10">
    <source>
        <dbReference type="Proteomes" id="UP000606003"/>
    </source>
</evidence>
<dbReference type="Gene3D" id="1.20.1720.10">
    <property type="entry name" value="Multidrug resistance protein D"/>
    <property type="match status" value="1"/>
</dbReference>
<evidence type="ECO:0000256" key="7">
    <source>
        <dbReference type="SAM" id="Phobius"/>
    </source>
</evidence>
<evidence type="ECO:0000313" key="9">
    <source>
        <dbReference type="EMBL" id="MBD2723029.1"/>
    </source>
</evidence>
<dbReference type="InterPro" id="IPR036259">
    <property type="entry name" value="MFS_trans_sf"/>
</dbReference>
<dbReference type="PROSITE" id="PS50850">
    <property type="entry name" value="MFS"/>
    <property type="match status" value="1"/>
</dbReference>
<keyword evidence="4 7" id="KW-0812">Transmembrane</keyword>
<feature type="transmembrane region" description="Helical" evidence="7">
    <location>
        <begin position="107"/>
        <end position="129"/>
    </location>
</feature>
<dbReference type="SUPFAM" id="SSF103473">
    <property type="entry name" value="MFS general substrate transporter"/>
    <property type="match status" value="1"/>
</dbReference>
<evidence type="ECO:0000256" key="2">
    <source>
        <dbReference type="ARBA" id="ARBA00022448"/>
    </source>
</evidence>
<dbReference type="PANTHER" id="PTHR23501">
    <property type="entry name" value="MAJOR FACILITATOR SUPERFAMILY"/>
    <property type="match status" value="1"/>
</dbReference>
<feature type="transmembrane region" description="Helical" evidence="7">
    <location>
        <begin position="366"/>
        <end position="389"/>
    </location>
</feature>
<feature type="transmembrane region" description="Helical" evidence="7">
    <location>
        <begin position="68"/>
        <end position="87"/>
    </location>
</feature>
<gene>
    <name evidence="9" type="ORF">IC234_12915</name>
</gene>
<reference evidence="9 10" key="1">
    <citation type="submission" date="2020-09" db="EMBL/GenBank/DDBJ databases">
        <authorList>
            <person name="Kim M.K."/>
        </authorList>
    </citation>
    <scope>NUCLEOTIDE SEQUENCE [LARGE SCALE GENOMIC DNA]</scope>
    <source>
        <strain evidence="9 10">BT189</strain>
    </source>
</reference>
<evidence type="ECO:0000259" key="8">
    <source>
        <dbReference type="PROSITE" id="PS50850"/>
    </source>
</evidence>
<feature type="transmembrane region" description="Helical" evidence="7">
    <location>
        <begin position="239"/>
        <end position="258"/>
    </location>
</feature>
<dbReference type="Proteomes" id="UP000606003">
    <property type="component" value="Unassembled WGS sequence"/>
</dbReference>
<proteinExistence type="predicted"/>
<keyword evidence="3" id="KW-1003">Cell membrane</keyword>
<feature type="transmembrane region" description="Helical" evidence="7">
    <location>
        <begin position="478"/>
        <end position="496"/>
    </location>
</feature>
<name>A0ABR8JYI9_9BACT</name>
<feature type="transmembrane region" description="Helical" evidence="7">
    <location>
        <begin position="38"/>
        <end position="56"/>
    </location>
</feature>